<comment type="subcellular location">
    <subcellularLocation>
        <location evidence="1">Peroxisome</location>
    </subcellularLocation>
</comment>
<evidence type="ECO:0000256" key="10">
    <source>
        <dbReference type="ARBA" id="ARBA00073497"/>
    </source>
</evidence>
<dbReference type="CDD" id="cd03448">
    <property type="entry name" value="HDE_HSD"/>
    <property type="match status" value="1"/>
</dbReference>
<dbReference type="FunFam" id="3.40.50.720:FF:000185">
    <property type="entry name" value="peroxisomal multifunctional enzyme type 2"/>
    <property type="match status" value="1"/>
</dbReference>
<evidence type="ECO:0000256" key="2">
    <source>
        <dbReference type="ARBA" id="ARBA00005005"/>
    </source>
</evidence>
<evidence type="ECO:0000256" key="5">
    <source>
        <dbReference type="ARBA" id="ARBA00023002"/>
    </source>
</evidence>
<keyword evidence="5" id="KW-0560">Oxidoreductase</keyword>
<keyword evidence="9" id="KW-0456">Lyase</keyword>
<proteinExistence type="inferred from homology"/>
<evidence type="ECO:0000259" key="11">
    <source>
        <dbReference type="SMART" id="SM00822"/>
    </source>
</evidence>
<dbReference type="PRINTS" id="PR00080">
    <property type="entry name" value="SDRFAMILY"/>
</dbReference>
<dbReference type="GO" id="GO:0006635">
    <property type="term" value="P:fatty acid beta-oxidation"/>
    <property type="evidence" value="ECO:0007669"/>
    <property type="project" value="UniProtKB-UniPathway"/>
</dbReference>
<dbReference type="PANTHER" id="PTHR45024:SF2">
    <property type="entry name" value="SCP2 DOMAIN-CONTAINING PROTEIN"/>
    <property type="match status" value="1"/>
</dbReference>
<dbReference type="FunCoup" id="A0A6P7FIS1">
    <property type="interactions" value="890"/>
</dbReference>
<protein>
    <recommendedName>
        <fullName evidence="10">Peroxisomal multifunctional enzyme type 2</fullName>
    </recommendedName>
</protein>
<dbReference type="Gene3D" id="3.10.129.10">
    <property type="entry name" value="Hotdog Thioesterase"/>
    <property type="match status" value="1"/>
</dbReference>
<evidence type="ECO:0000256" key="3">
    <source>
        <dbReference type="ARBA" id="ARBA00006484"/>
    </source>
</evidence>
<dbReference type="SMART" id="SM00822">
    <property type="entry name" value="PKS_KR"/>
    <property type="match status" value="1"/>
</dbReference>
<keyword evidence="6" id="KW-0443">Lipid metabolism</keyword>
<dbReference type="InterPro" id="IPR020904">
    <property type="entry name" value="Sc_DH/Rdtase_CS"/>
</dbReference>
<keyword evidence="8" id="KW-0413">Isomerase</keyword>
<keyword evidence="4" id="KW-0276">Fatty acid metabolism</keyword>
<dbReference type="Gene3D" id="1.10.287.4290">
    <property type="match status" value="1"/>
</dbReference>
<accession>A0A6P7FIS1</accession>
<dbReference type="Pfam" id="PF02036">
    <property type="entry name" value="SCP2"/>
    <property type="match status" value="1"/>
</dbReference>
<dbReference type="SUPFAM" id="SSF54637">
    <property type="entry name" value="Thioesterase/thiol ester dehydrase-isomerase"/>
    <property type="match status" value="2"/>
</dbReference>
<dbReference type="PROSITE" id="PS00061">
    <property type="entry name" value="ADH_SHORT"/>
    <property type="match status" value="1"/>
</dbReference>
<dbReference type="InterPro" id="IPR051687">
    <property type="entry name" value="Peroxisomal_Beta-Oxidation"/>
</dbReference>
<dbReference type="CDD" id="cd05353">
    <property type="entry name" value="hydroxyacyl-CoA-like_DH_SDR_c-like"/>
    <property type="match status" value="1"/>
</dbReference>
<reference evidence="12" key="1">
    <citation type="submission" date="2025-08" db="UniProtKB">
        <authorList>
            <consortium name="RefSeq"/>
        </authorList>
    </citation>
    <scope>IDENTIFICATION</scope>
    <source>
        <tissue evidence="12">Whole insect</tissue>
    </source>
</reference>
<dbReference type="PANTHER" id="PTHR45024">
    <property type="entry name" value="DEHYDROGENASES, SHORT CHAIN"/>
    <property type="match status" value="1"/>
</dbReference>
<dbReference type="InterPro" id="IPR057326">
    <property type="entry name" value="KR_dom"/>
</dbReference>
<dbReference type="InterPro" id="IPR003033">
    <property type="entry name" value="SCP2_sterol-bd_dom"/>
</dbReference>
<evidence type="ECO:0000256" key="4">
    <source>
        <dbReference type="ARBA" id="ARBA00022832"/>
    </source>
</evidence>
<evidence type="ECO:0000256" key="9">
    <source>
        <dbReference type="ARBA" id="ARBA00023239"/>
    </source>
</evidence>
<evidence type="ECO:0000256" key="8">
    <source>
        <dbReference type="ARBA" id="ARBA00023235"/>
    </source>
</evidence>
<dbReference type="Pfam" id="PF00106">
    <property type="entry name" value="adh_short"/>
    <property type="match status" value="1"/>
</dbReference>
<dbReference type="InterPro" id="IPR002539">
    <property type="entry name" value="MaoC-like_dom"/>
</dbReference>
<feature type="domain" description="Ketoreductase" evidence="11">
    <location>
        <begin position="9"/>
        <end position="183"/>
    </location>
</feature>
<dbReference type="InterPro" id="IPR036527">
    <property type="entry name" value="SCP2_sterol-bd_dom_sf"/>
</dbReference>
<dbReference type="GO" id="GO:0016853">
    <property type="term" value="F:isomerase activity"/>
    <property type="evidence" value="ECO:0007669"/>
    <property type="project" value="UniProtKB-KW"/>
</dbReference>
<keyword evidence="7" id="KW-0576">Peroxisome</keyword>
<dbReference type="SUPFAM" id="SSF51735">
    <property type="entry name" value="NAD(P)-binding Rossmann-fold domains"/>
    <property type="match status" value="1"/>
</dbReference>
<dbReference type="Gene3D" id="3.40.50.720">
    <property type="entry name" value="NAD(P)-binding Rossmann-like Domain"/>
    <property type="match status" value="1"/>
</dbReference>
<dbReference type="InParanoid" id="A0A6P7FIS1"/>
<dbReference type="AlphaFoldDB" id="A0A6P7FIS1"/>
<dbReference type="SUPFAM" id="SSF55718">
    <property type="entry name" value="SCP-like"/>
    <property type="match status" value="1"/>
</dbReference>
<organism evidence="12">
    <name type="scientific">Diabrotica virgifera virgifera</name>
    <name type="common">western corn rootworm</name>
    <dbReference type="NCBI Taxonomy" id="50390"/>
    <lineage>
        <taxon>Eukaryota</taxon>
        <taxon>Metazoa</taxon>
        <taxon>Ecdysozoa</taxon>
        <taxon>Arthropoda</taxon>
        <taxon>Hexapoda</taxon>
        <taxon>Insecta</taxon>
        <taxon>Pterygota</taxon>
        <taxon>Neoptera</taxon>
        <taxon>Endopterygota</taxon>
        <taxon>Coleoptera</taxon>
        <taxon>Polyphaga</taxon>
        <taxon>Cucujiformia</taxon>
        <taxon>Chrysomeloidea</taxon>
        <taxon>Chrysomelidae</taxon>
        <taxon>Galerucinae</taxon>
        <taxon>Diabroticina</taxon>
        <taxon>Diabroticites</taxon>
        <taxon>Diabrotica</taxon>
    </lineage>
</organism>
<sequence length="716" mass="77471">MSDLRFDGRVVVVTGAGAGLGRAYALLFASRGAKVVVNDLGGGRHGDGSSSKAADTVVEEIKRNGGTAVADYNSVVEGEKIVKTAIDSFGRIDVLINNAGILRDKSFAKISDQDWDLVHNVHLKGSFKATQAAFPYFKKQNYGRIIMTSSNSGIYGNFGQANYSAAKLGLVGLANTIAIEGAKNNVYCNVIVPTAASRLTEDILPPDVFAQLKPELIAPVVAYLCHESCQENGSIIESAAGWAGRCTIVRSNGALLRKNLADGVSLENVRDNWEAVRDISNAKRLENMQEVTMALVTSFTNEESGGNAEVSDVFNYCSKDTILYALGVGASVATKDELRYLYENHEDFSVLPTFFIMPAMQVLFTNPFGDIIPGKQVSLENILHGEQYIEIFGDVPLDGKLTSKSKVVDVLDKGSGAVIINDVETFDNNGNLICRNQIVSFAVGAGNFGGPRTSAKLVPCQDKPNRSPDASLSHKTNLDQAALYRLSGDYNPLHIDPNMAKVVGYDVPILHGLCTMGISVRLVLSAYASHDTSLFKAVKARFVKPVLPGQTLKVDMWREGNRIHFETSAVESNRIVIAGAYIDLKSVKPNESTTATLKSLSMSNLKSDAIFEFIIDQVKADPSKAKSVGGVFLYNITKDGKQVKQWTMDLKNAKVFEGKPEGKPNTTLTISDDDFMQMAEGKLNPQQAFMKGKLKVTGNIMLAQKLAPLLKTNAKL</sequence>
<dbReference type="Pfam" id="PF01575">
    <property type="entry name" value="MaoC_dehydratas"/>
    <property type="match status" value="1"/>
</dbReference>
<dbReference type="Gene3D" id="3.30.1050.10">
    <property type="entry name" value="SCP2 sterol-binding domain"/>
    <property type="match status" value="1"/>
</dbReference>
<comment type="pathway">
    <text evidence="2">Lipid metabolism; fatty acid beta-oxidation.</text>
</comment>
<evidence type="ECO:0000256" key="7">
    <source>
        <dbReference type="ARBA" id="ARBA00023140"/>
    </source>
</evidence>
<dbReference type="PRINTS" id="PR00081">
    <property type="entry name" value="GDHRDH"/>
</dbReference>
<gene>
    <name evidence="12" type="primary">LOC114328324</name>
</gene>
<name>A0A6P7FIS1_DIAVI</name>
<dbReference type="GO" id="GO:0016491">
    <property type="term" value="F:oxidoreductase activity"/>
    <property type="evidence" value="ECO:0007669"/>
    <property type="project" value="UniProtKB-KW"/>
</dbReference>
<dbReference type="RefSeq" id="XP_028132953.1">
    <property type="nucleotide sequence ID" value="XM_028277152.1"/>
</dbReference>
<dbReference type="UniPathway" id="UPA00659"/>
<dbReference type="FunFam" id="3.10.129.10:FF:000013">
    <property type="entry name" value="Peroxisomal multifunctional enzyme type 2"/>
    <property type="match status" value="1"/>
</dbReference>
<dbReference type="InterPro" id="IPR029069">
    <property type="entry name" value="HotDog_dom_sf"/>
</dbReference>
<evidence type="ECO:0000256" key="1">
    <source>
        <dbReference type="ARBA" id="ARBA00004275"/>
    </source>
</evidence>
<dbReference type="Pfam" id="PF22622">
    <property type="entry name" value="MFE-2_hydrat-2_N"/>
    <property type="match status" value="1"/>
</dbReference>
<dbReference type="InterPro" id="IPR036291">
    <property type="entry name" value="NAD(P)-bd_dom_sf"/>
</dbReference>
<dbReference type="GO" id="GO:0018812">
    <property type="term" value="F:3-hydroxyacyl-CoA dehydratase activity"/>
    <property type="evidence" value="ECO:0007669"/>
    <property type="project" value="UniProtKB-ARBA"/>
</dbReference>
<dbReference type="InterPro" id="IPR002347">
    <property type="entry name" value="SDR_fam"/>
</dbReference>
<dbReference type="GO" id="GO:0005777">
    <property type="term" value="C:peroxisome"/>
    <property type="evidence" value="ECO:0007669"/>
    <property type="project" value="UniProtKB-SubCell"/>
</dbReference>
<dbReference type="InterPro" id="IPR054357">
    <property type="entry name" value="MFE-2_N"/>
</dbReference>
<comment type="similarity">
    <text evidence="3">Belongs to the short-chain dehydrogenases/reductases (SDR) family.</text>
</comment>
<evidence type="ECO:0000256" key="6">
    <source>
        <dbReference type="ARBA" id="ARBA00023098"/>
    </source>
</evidence>
<evidence type="ECO:0000313" key="12">
    <source>
        <dbReference type="RefSeq" id="XP_028132953.1"/>
    </source>
</evidence>